<dbReference type="KEGG" id="bpb:bpr_I2339"/>
<dbReference type="InterPro" id="IPR001789">
    <property type="entry name" value="Sig_transdc_resp-reg_receiver"/>
</dbReference>
<dbReference type="GO" id="GO:0043565">
    <property type="term" value="F:sequence-specific DNA binding"/>
    <property type="evidence" value="ECO:0007669"/>
    <property type="project" value="InterPro"/>
</dbReference>
<gene>
    <name evidence="10" type="ordered locus">bpr_I2339</name>
</gene>
<dbReference type="CDD" id="cd17536">
    <property type="entry name" value="REC_YesN-like"/>
    <property type="match status" value="1"/>
</dbReference>
<dbReference type="InterPro" id="IPR009057">
    <property type="entry name" value="Homeodomain-like_sf"/>
</dbReference>
<evidence type="ECO:0000256" key="4">
    <source>
        <dbReference type="ARBA" id="ARBA00023163"/>
    </source>
</evidence>
<dbReference type="InterPro" id="IPR018060">
    <property type="entry name" value="HTH_AraC"/>
</dbReference>
<organism evidence="10 11">
    <name type="scientific">Butyrivibrio proteoclasticus (strain ATCC 51982 / DSM 14932 / B316)</name>
    <name type="common">Clostridium proteoclasticum</name>
    <dbReference type="NCBI Taxonomy" id="515622"/>
    <lineage>
        <taxon>Bacteria</taxon>
        <taxon>Bacillati</taxon>
        <taxon>Bacillota</taxon>
        <taxon>Clostridia</taxon>
        <taxon>Lachnospirales</taxon>
        <taxon>Lachnospiraceae</taxon>
        <taxon>Butyrivibrio</taxon>
    </lineage>
</organism>
<evidence type="ECO:0000259" key="9">
    <source>
        <dbReference type="PROSITE" id="PS50110"/>
    </source>
</evidence>
<dbReference type="SMART" id="SM00448">
    <property type="entry name" value="REC"/>
    <property type="match status" value="1"/>
</dbReference>
<evidence type="ECO:0000256" key="1">
    <source>
        <dbReference type="ARBA" id="ARBA00018672"/>
    </source>
</evidence>
<dbReference type="PROSITE" id="PS01124">
    <property type="entry name" value="HTH_ARAC_FAMILY_2"/>
    <property type="match status" value="1"/>
</dbReference>
<dbReference type="GO" id="GO:0003700">
    <property type="term" value="F:DNA-binding transcription factor activity"/>
    <property type="evidence" value="ECO:0007669"/>
    <property type="project" value="InterPro"/>
</dbReference>
<dbReference type="PANTHER" id="PTHR43280:SF2">
    <property type="entry name" value="HTH-TYPE TRANSCRIPTIONAL REGULATOR EXSA"/>
    <property type="match status" value="1"/>
</dbReference>
<accession>E0RZ00</accession>
<feature type="coiled-coil region" evidence="7">
    <location>
        <begin position="109"/>
        <end position="136"/>
    </location>
</feature>
<comment type="function">
    <text evidence="5">May play the central regulatory role in sporulation. It may be an element of the effector pathway responsible for the activation of sporulation genes in response to nutritional stress. Spo0A may act in concert with spo0H (a sigma factor) to control the expression of some genes that are critical to the sporulation process.</text>
</comment>
<dbReference type="PRINTS" id="PR00032">
    <property type="entry name" value="HTHARAC"/>
</dbReference>
<dbReference type="eggNOG" id="COG4753">
    <property type="taxonomic scope" value="Bacteria"/>
</dbReference>
<reference evidence="10 11" key="1">
    <citation type="journal article" date="2010" name="PLoS ONE">
        <title>The glycobiome of the rumen bacterium Butyrivibrio proteoclasticus B316(T) highlights adaptation to a polysaccharide-rich environment.</title>
        <authorList>
            <person name="Kelly W.J."/>
            <person name="Leahy S.C."/>
            <person name="Altermann E."/>
            <person name="Yeoman C.J."/>
            <person name="Dunne J.C."/>
            <person name="Kong Z."/>
            <person name="Pacheco D.M."/>
            <person name="Li D."/>
            <person name="Noel S.J."/>
            <person name="Moon C.D."/>
            <person name="Cookson A.L."/>
            <person name="Attwood G.T."/>
        </authorList>
    </citation>
    <scope>NUCLEOTIDE SEQUENCE [LARGE SCALE GENOMIC DNA]</scope>
    <source>
        <strain evidence="11">ATCC 51982 / DSM 14932 / B316</strain>
    </source>
</reference>
<dbReference type="InterPro" id="IPR018062">
    <property type="entry name" value="HTH_AraC-typ_CS"/>
</dbReference>
<evidence type="ECO:0000313" key="11">
    <source>
        <dbReference type="Proteomes" id="UP000001299"/>
    </source>
</evidence>
<evidence type="ECO:0000256" key="5">
    <source>
        <dbReference type="ARBA" id="ARBA00024867"/>
    </source>
</evidence>
<sequence>MQTVLVVEDEKLIRQGISTMIKRCGVPVDEVIECANGLKAMEVLRDKHVDVMFTDIRMPKMNGIELVKEMQSLEDTPITIAVSGYDDFSYAVEMMRQGVREYILKPVERDKLREVMEKLEKEISQRNDVAQKTEKLGKRFLKYILTDGNEDHEDLDIIGRRIRADIGEEYHILAAIRNDDIQKDLAELTPIAEIDGTDVFIIGNSKMAEIRNRLSDETEEIVSAAGISDGYNDPKDLKKAYLQAKERREKAFFSEEIVLSDDDIKVPEPLYENGKKLCDKTAVSARVQLTGTERAEALEKEWNAFFTAARRRQIKPEDFDSAMSLFVQEYSNVYKKDIGERVGRPYIYGTLSEYKEILFETVFEENSRLLERAGEGQAEKKMQKAVEYIRNNYNTDINMAVVSNYVSMNYSLFSTAFKNYTGINFVSYIRELRIDEAKRLLKETDMRVNEIGQKVGYDNDKHFMKNFKEFVGVSPTEYRRNTANNT</sequence>
<dbReference type="PROSITE" id="PS00041">
    <property type="entry name" value="HTH_ARAC_FAMILY_1"/>
    <property type="match status" value="1"/>
</dbReference>
<dbReference type="Proteomes" id="UP000001299">
    <property type="component" value="Chromosome 1"/>
</dbReference>
<dbReference type="InterPro" id="IPR011006">
    <property type="entry name" value="CheY-like_superfamily"/>
</dbReference>
<keyword evidence="11" id="KW-1185">Reference proteome</keyword>
<keyword evidence="3" id="KW-0238">DNA-binding</keyword>
<keyword evidence="7" id="KW-0175">Coiled coil</keyword>
<dbReference type="HOGENOM" id="CLU_000445_5_0_9"/>
<dbReference type="PROSITE" id="PS50110">
    <property type="entry name" value="RESPONSE_REGULATORY"/>
    <property type="match status" value="1"/>
</dbReference>
<dbReference type="SUPFAM" id="SSF46689">
    <property type="entry name" value="Homeodomain-like"/>
    <property type="match status" value="2"/>
</dbReference>
<feature type="domain" description="Response regulatory" evidence="9">
    <location>
        <begin position="3"/>
        <end position="120"/>
    </location>
</feature>
<dbReference type="STRING" id="515622.bpr_I2339"/>
<dbReference type="eggNOG" id="COG2207">
    <property type="taxonomic scope" value="Bacteria"/>
</dbReference>
<keyword evidence="2" id="KW-0805">Transcription regulation</keyword>
<dbReference type="SMART" id="SM00342">
    <property type="entry name" value="HTH_ARAC"/>
    <property type="match status" value="1"/>
</dbReference>
<dbReference type="Gene3D" id="3.40.50.2300">
    <property type="match status" value="1"/>
</dbReference>
<dbReference type="EMBL" id="CP001810">
    <property type="protein sequence ID" value="ADL35072.1"/>
    <property type="molecule type" value="Genomic_DNA"/>
</dbReference>
<dbReference type="PANTHER" id="PTHR43280">
    <property type="entry name" value="ARAC-FAMILY TRANSCRIPTIONAL REGULATOR"/>
    <property type="match status" value="1"/>
</dbReference>
<dbReference type="AlphaFoldDB" id="E0RZ00"/>
<dbReference type="GO" id="GO:0000160">
    <property type="term" value="P:phosphorelay signal transduction system"/>
    <property type="evidence" value="ECO:0007669"/>
    <property type="project" value="InterPro"/>
</dbReference>
<feature type="modified residue" description="4-aspartylphosphate" evidence="6">
    <location>
        <position position="55"/>
    </location>
</feature>
<evidence type="ECO:0000259" key="8">
    <source>
        <dbReference type="PROSITE" id="PS01124"/>
    </source>
</evidence>
<evidence type="ECO:0000256" key="3">
    <source>
        <dbReference type="ARBA" id="ARBA00023125"/>
    </source>
</evidence>
<feature type="domain" description="HTH araC/xylS-type" evidence="8">
    <location>
        <begin position="383"/>
        <end position="481"/>
    </location>
</feature>
<dbReference type="Gene3D" id="1.10.10.60">
    <property type="entry name" value="Homeodomain-like"/>
    <property type="match status" value="2"/>
</dbReference>
<dbReference type="Pfam" id="PF00072">
    <property type="entry name" value="Response_reg"/>
    <property type="match status" value="1"/>
</dbReference>
<evidence type="ECO:0000256" key="7">
    <source>
        <dbReference type="SAM" id="Coils"/>
    </source>
</evidence>
<protein>
    <recommendedName>
        <fullName evidence="1">Stage 0 sporulation protein A homolog</fullName>
    </recommendedName>
</protein>
<dbReference type="SUPFAM" id="SSF52172">
    <property type="entry name" value="CheY-like"/>
    <property type="match status" value="1"/>
</dbReference>
<dbReference type="Pfam" id="PF12833">
    <property type="entry name" value="HTH_18"/>
    <property type="match status" value="1"/>
</dbReference>
<evidence type="ECO:0000256" key="6">
    <source>
        <dbReference type="PROSITE-ProRule" id="PRU00169"/>
    </source>
</evidence>
<evidence type="ECO:0000256" key="2">
    <source>
        <dbReference type="ARBA" id="ARBA00023015"/>
    </source>
</evidence>
<name>E0RZ00_BUTPB</name>
<keyword evidence="6" id="KW-0597">Phosphoprotein</keyword>
<dbReference type="RefSeq" id="WP_013281725.1">
    <property type="nucleotide sequence ID" value="NC_014387.1"/>
</dbReference>
<evidence type="ECO:0000313" key="10">
    <source>
        <dbReference type="EMBL" id="ADL35072.1"/>
    </source>
</evidence>
<keyword evidence="4" id="KW-0804">Transcription</keyword>
<dbReference type="InterPro" id="IPR020449">
    <property type="entry name" value="Tscrpt_reg_AraC-type_HTH"/>
</dbReference>
<proteinExistence type="predicted"/>